<name>A0A497E4N4_UNCAE</name>
<keyword evidence="1" id="KW-0472">Membrane</keyword>
<organism evidence="2 3">
    <name type="scientific">Aerophobetes bacterium</name>
    <dbReference type="NCBI Taxonomy" id="2030807"/>
    <lineage>
        <taxon>Bacteria</taxon>
        <taxon>Candidatus Aerophobota</taxon>
    </lineage>
</organism>
<proteinExistence type="predicted"/>
<evidence type="ECO:0000313" key="3">
    <source>
        <dbReference type="Proteomes" id="UP000279422"/>
    </source>
</evidence>
<dbReference type="EMBL" id="QMPZ01000053">
    <property type="protein sequence ID" value="RLE09272.1"/>
    <property type="molecule type" value="Genomic_DNA"/>
</dbReference>
<comment type="caution">
    <text evidence="2">The sequence shown here is derived from an EMBL/GenBank/DDBJ whole genome shotgun (WGS) entry which is preliminary data.</text>
</comment>
<feature type="transmembrane region" description="Helical" evidence="1">
    <location>
        <begin position="6"/>
        <end position="29"/>
    </location>
</feature>
<evidence type="ECO:0000256" key="1">
    <source>
        <dbReference type="SAM" id="Phobius"/>
    </source>
</evidence>
<keyword evidence="1" id="KW-1133">Transmembrane helix</keyword>
<dbReference type="AlphaFoldDB" id="A0A497E4N4"/>
<dbReference type="Proteomes" id="UP000279422">
    <property type="component" value="Unassembled WGS sequence"/>
</dbReference>
<sequence length="90" mass="10351">MELSVSFVVGLILGGILGSAASLLISTVFKSNKKRAIEKESKAERIFNLALQQEDQERKLKLLRKILDKYPKSEWAERSLEEVMKMRKEK</sequence>
<evidence type="ECO:0000313" key="2">
    <source>
        <dbReference type="EMBL" id="RLE09272.1"/>
    </source>
</evidence>
<reference evidence="2 3" key="1">
    <citation type="submission" date="2018-06" db="EMBL/GenBank/DDBJ databases">
        <title>Extensive metabolic versatility and redundancy in microbially diverse, dynamic hydrothermal sediments.</title>
        <authorList>
            <person name="Dombrowski N."/>
            <person name="Teske A."/>
            <person name="Baker B.J."/>
        </authorList>
    </citation>
    <scope>NUCLEOTIDE SEQUENCE [LARGE SCALE GENOMIC DNA]</scope>
    <source>
        <strain evidence="2">B47_G16</strain>
    </source>
</reference>
<protein>
    <submittedName>
        <fullName evidence="2">Uncharacterized protein</fullName>
    </submittedName>
</protein>
<accession>A0A497E4N4</accession>
<gene>
    <name evidence="2" type="ORF">DRJ00_04585</name>
</gene>
<keyword evidence="1" id="KW-0812">Transmembrane</keyword>